<sequence>MAETKMDIEELSLETPRSASETTVKEEATEITDETEATRRQPNMRTKRESPKTKKAMVHYDCGVCGKPFKKLSGLKNHEKVHTT</sequence>
<dbReference type="EMBL" id="OB665368">
    <property type="protein sequence ID" value="CAD7232943.1"/>
    <property type="molecule type" value="Genomic_DNA"/>
</dbReference>
<dbReference type="InterPro" id="IPR013087">
    <property type="entry name" value="Znf_C2H2_type"/>
</dbReference>
<name>A0A7R8WPY8_9CRUS</name>
<evidence type="ECO:0000256" key="6">
    <source>
        <dbReference type="ARBA" id="ARBA00023242"/>
    </source>
</evidence>
<evidence type="ECO:0000256" key="3">
    <source>
        <dbReference type="ARBA" id="ARBA00022737"/>
    </source>
</evidence>
<dbReference type="FunFam" id="3.30.160.60:FF:000145">
    <property type="entry name" value="Zinc finger protein 574"/>
    <property type="match status" value="1"/>
</dbReference>
<keyword evidence="2" id="KW-0479">Metal-binding</keyword>
<evidence type="ECO:0000256" key="5">
    <source>
        <dbReference type="ARBA" id="ARBA00022833"/>
    </source>
</evidence>
<keyword evidence="6" id="KW-0539">Nucleus</keyword>
<dbReference type="InterPro" id="IPR036236">
    <property type="entry name" value="Znf_C2H2_sf"/>
</dbReference>
<accession>A0A7R8WPY8</accession>
<evidence type="ECO:0000256" key="1">
    <source>
        <dbReference type="ARBA" id="ARBA00004123"/>
    </source>
</evidence>
<evidence type="ECO:0000256" key="2">
    <source>
        <dbReference type="ARBA" id="ARBA00022723"/>
    </source>
</evidence>
<organism evidence="7">
    <name type="scientific">Cyprideis torosa</name>
    <dbReference type="NCBI Taxonomy" id="163714"/>
    <lineage>
        <taxon>Eukaryota</taxon>
        <taxon>Metazoa</taxon>
        <taxon>Ecdysozoa</taxon>
        <taxon>Arthropoda</taxon>
        <taxon>Crustacea</taxon>
        <taxon>Oligostraca</taxon>
        <taxon>Ostracoda</taxon>
        <taxon>Podocopa</taxon>
        <taxon>Podocopida</taxon>
        <taxon>Cytherocopina</taxon>
        <taxon>Cytheroidea</taxon>
        <taxon>Cytherideidae</taxon>
        <taxon>Cyprideis</taxon>
    </lineage>
</organism>
<dbReference type="Gene3D" id="3.30.160.60">
    <property type="entry name" value="Classic Zinc Finger"/>
    <property type="match status" value="1"/>
</dbReference>
<proteinExistence type="predicted"/>
<keyword evidence="4" id="KW-0863">Zinc-finger</keyword>
<keyword evidence="5" id="KW-0862">Zinc</keyword>
<protein>
    <submittedName>
        <fullName evidence="7">Uncharacterized protein</fullName>
    </submittedName>
</protein>
<dbReference type="PROSITE" id="PS00028">
    <property type="entry name" value="ZINC_FINGER_C2H2_1"/>
    <property type="match status" value="1"/>
</dbReference>
<dbReference type="PROSITE" id="PS50157">
    <property type="entry name" value="ZINC_FINGER_C2H2_2"/>
    <property type="match status" value="1"/>
</dbReference>
<gene>
    <name evidence="7" type="ORF">CTOB1V02_LOCUS10768</name>
</gene>
<comment type="subcellular location">
    <subcellularLocation>
        <location evidence="1">Nucleus</location>
    </subcellularLocation>
</comment>
<reference evidence="7" key="1">
    <citation type="submission" date="2020-11" db="EMBL/GenBank/DDBJ databases">
        <authorList>
            <person name="Tran Van P."/>
        </authorList>
    </citation>
    <scope>NUCLEOTIDE SEQUENCE</scope>
</reference>
<dbReference type="GO" id="GO:0005634">
    <property type="term" value="C:nucleus"/>
    <property type="evidence" value="ECO:0007669"/>
    <property type="project" value="UniProtKB-SubCell"/>
</dbReference>
<keyword evidence="3" id="KW-0677">Repeat</keyword>
<evidence type="ECO:0000313" key="7">
    <source>
        <dbReference type="EMBL" id="CAD7232943.1"/>
    </source>
</evidence>
<dbReference type="AlphaFoldDB" id="A0A7R8WPY8"/>
<dbReference type="OrthoDB" id="8953942at2759"/>
<dbReference type="SUPFAM" id="SSF57667">
    <property type="entry name" value="beta-beta-alpha zinc fingers"/>
    <property type="match status" value="1"/>
</dbReference>
<evidence type="ECO:0000256" key="4">
    <source>
        <dbReference type="ARBA" id="ARBA00022771"/>
    </source>
</evidence>
<feature type="non-terminal residue" evidence="7">
    <location>
        <position position="84"/>
    </location>
</feature>
<dbReference type="GO" id="GO:0008270">
    <property type="term" value="F:zinc ion binding"/>
    <property type="evidence" value="ECO:0007669"/>
    <property type="project" value="UniProtKB-KW"/>
</dbReference>